<dbReference type="InterPro" id="IPR004843">
    <property type="entry name" value="Calcineurin-like_PHP"/>
</dbReference>
<dbReference type="STRING" id="407234.SAMN05421795_101582"/>
<dbReference type="AlphaFoldDB" id="A0A1N7K3E1"/>
<dbReference type="RefSeq" id="WP_076363380.1">
    <property type="nucleotide sequence ID" value="NZ_FTOM01000001.1"/>
</dbReference>
<reference evidence="3" key="1">
    <citation type="submission" date="2017-01" db="EMBL/GenBank/DDBJ databases">
        <authorList>
            <person name="Varghese N."/>
            <person name="Submissions S."/>
        </authorList>
    </citation>
    <scope>NUCLEOTIDE SEQUENCE [LARGE SCALE GENOMIC DNA]</scope>
    <source>
        <strain evidence="3">DSM 18714</strain>
    </source>
</reference>
<dbReference type="Pfam" id="PF00149">
    <property type="entry name" value="Metallophos"/>
    <property type="match status" value="1"/>
</dbReference>
<name>A0A1N7K3E1_9RHOB</name>
<proteinExistence type="predicted"/>
<dbReference type="EMBL" id="FTOM01000001">
    <property type="protein sequence ID" value="SIS56122.1"/>
    <property type="molecule type" value="Genomic_DNA"/>
</dbReference>
<dbReference type="PANTHER" id="PTHR39323">
    <property type="entry name" value="BLR1149 PROTEIN"/>
    <property type="match status" value="1"/>
</dbReference>
<dbReference type="GO" id="GO:0016787">
    <property type="term" value="F:hydrolase activity"/>
    <property type="evidence" value="ECO:0007669"/>
    <property type="project" value="InterPro"/>
</dbReference>
<evidence type="ECO:0000313" key="3">
    <source>
        <dbReference type="Proteomes" id="UP000186098"/>
    </source>
</evidence>
<protein>
    <submittedName>
        <fullName evidence="2">Putative phosphoesterase</fullName>
    </submittedName>
</protein>
<evidence type="ECO:0000259" key="1">
    <source>
        <dbReference type="Pfam" id="PF00149"/>
    </source>
</evidence>
<dbReference type="Proteomes" id="UP000186098">
    <property type="component" value="Unassembled WGS sequence"/>
</dbReference>
<feature type="domain" description="Calcineurin-like phosphoesterase" evidence="1">
    <location>
        <begin position="28"/>
        <end position="113"/>
    </location>
</feature>
<dbReference type="NCBIfam" id="TIGR04123">
    <property type="entry name" value="P_estr_lig_assc"/>
    <property type="match status" value="1"/>
</dbReference>
<dbReference type="Gene3D" id="3.60.21.10">
    <property type="match status" value="1"/>
</dbReference>
<dbReference type="PANTHER" id="PTHR39323:SF1">
    <property type="entry name" value="BLR1149 PROTEIN"/>
    <property type="match status" value="1"/>
</dbReference>
<dbReference type="OrthoDB" id="9795838at2"/>
<sequence>MSFRFTLCGLALEARAAGTLFVPDLATLIVADLHLGKAARMARQGGALLPPYETAQTLERLGAEIAATRPARVIALGDSFDDDAARALPPPEAAQLATLCAGRDWIWIAGNHDPAGAPEAMTLGPLVLRHIARPGARAEISGHFHPKARIGAGRARPAFLIDRDRVILPAFGTYTGGLSADDPALAGLMRADALAVLTGDRALAVPLAGLSPARGRRNGARQGARR</sequence>
<gene>
    <name evidence="2" type="ORF">SAMN05421795_101582</name>
</gene>
<evidence type="ECO:0000313" key="2">
    <source>
        <dbReference type="EMBL" id="SIS56122.1"/>
    </source>
</evidence>
<dbReference type="InterPro" id="IPR026336">
    <property type="entry name" value="PdeM-like"/>
</dbReference>
<dbReference type="InterPro" id="IPR029052">
    <property type="entry name" value="Metallo-depent_PP-like"/>
</dbReference>
<organism evidence="2 3">
    <name type="scientific">Phaeovulum vinaykumarii</name>
    <dbReference type="NCBI Taxonomy" id="407234"/>
    <lineage>
        <taxon>Bacteria</taxon>
        <taxon>Pseudomonadati</taxon>
        <taxon>Pseudomonadota</taxon>
        <taxon>Alphaproteobacteria</taxon>
        <taxon>Rhodobacterales</taxon>
        <taxon>Paracoccaceae</taxon>
        <taxon>Phaeovulum</taxon>
    </lineage>
</organism>
<keyword evidence="3" id="KW-1185">Reference proteome</keyword>
<accession>A0A1N7K3E1</accession>
<dbReference type="SUPFAM" id="SSF56300">
    <property type="entry name" value="Metallo-dependent phosphatases"/>
    <property type="match status" value="1"/>
</dbReference>